<reference evidence="1" key="1">
    <citation type="submission" date="2022-03" db="EMBL/GenBank/DDBJ databases">
        <authorList>
            <person name="Sayadi A."/>
        </authorList>
    </citation>
    <scope>NUCLEOTIDE SEQUENCE</scope>
</reference>
<evidence type="ECO:0000313" key="1">
    <source>
        <dbReference type="EMBL" id="CAH1985498.1"/>
    </source>
</evidence>
<keyword evidence="2" id="KW-1185">Reference proteome</keyword>
<proteinExistence type="predicted"/>
<dbReference type="Proteomes" id="UP001152888">
    <property type="component" value="Unassembled WGS sequence"/>
</dbReference>
<dbReference type="EMBL" id="CAKOFQ010006982">
    <property type="protein sequence ID" value="CAH1985498.1"/>
    <property type="molecule type" value="Genomic_DNA"/>
</dbReference>
<sequence>MYVYELLHIHDSKGTVANYDLDKDLDEEHSTLAEGSAFLVTIINAMLRTQYFPARWMTTEDIMVPRWDRYSLKITAFVCSSPSKLAEKVIYRHLENFSSAHHMIPVVQFSFRSEHSTGLQAFRLVEHVTREFTLSMSSGILLLDVS</sequence>
<comment type="caution">
    <text evidence="1">The sequence shown here is derived from an EMBL/GenBank/DDBJ whole genome shotgun (WGS) entry which is preliminary data.</text>
</comment>
<organism evidence="1 2">
    <name type="scientific">Acanthoscelides obtectus</name>
    <name type="common">Bean weevil</name>
    <name type="synonym">Bruchus obtectus</name>
    <dbReference type="NCBI Taxonomy" id="200917"/>
    <lineage>
        <taxon>Eukaryota</taxon>
        <taxon>Metazoa</taxon>
        <taxon>Ecdysozoa</taxon>
        <taxon>Arthropoda</taxon>
        <taxon>Hexapoda</taxon>
        <taxon>Insecta</taxon>
        <taxon>Pterygota</taxon>
        <taxon>Neoptera</taxon>
        <taxon>Endopterygota</taxon>
        <taxon>Coleoptera</taxon>
        <taxon>Polyphaga</taxon>
        <taxon>Cucujiformia</taxon>
        <taxon>Chrysomeloidea</taxon>
        <taxon>Chrysomelidae</taxon>
        <taxon>Bruchinae</taxon>
        <taxon>Bruchini</taxon>
        <taxon>Acanthoscelides</taxon>
    </lineage>
</organism>
<name>A0A9P0L0X3_ACAOB</name>
<evidence type="ECO:0000313" key="2">
    <source>
        <dbReference type="Proteomes" id="UP001152888"/>
    </source>
</evidence>
<dbReference type="AlphaFoldDB" id="A0A9P0L0X3"/>
<gene>
    <name evidence="1" type="ORF">ACAOBT_LOCUS16715</name>
</gene>
<accession>A0A9P0L0X3</accession>
<dbReference type="OrthoDB" id="410155at2759"/>
<protein>
    <submittedName>
        <fullName evidence="1">Uncharacterized protein</fullName>
    </submittedName>
</protein>